<evidence type="ECO:0000259" key="4">
    <source>
        <dbReference type="PROSITE" id="PS51379"/>
    </source>
</evidence>
<accession>A0A517E0V5</accession>
<dbReference type="EMBL" id="CP036259">
    <property type="protein sequence ID" value="QDR83208.1"/>
    <property type="molecule type" value="Genomic_DNA"/>
</dbReference>
<dbReference type="SUPFAM" id="SSF54862">
    <property type="entry name" value="4Fe-4S ferredoxins"/>
    <property type="match status" value="1"/>
</dbReference>
<keyword evidence="1" id="KW-0479">Metal-binding</keyword>
<reference evidence="5 6" key="1">
    <citation type="submission" date="2019-02" db="EMBL/GenBank/DDBJ databases">
        <title>Closed genome of Sporomusa termitida DSM 4440.</title>
        <authorList>
            <person name="Poehlein A."/>
            <person name="Daniel R."/>
        </authorList>
    </citation>
    <scope>NUCLEOTIDE SEQUENCE [LARGE SCALE GENOMIC DNA]</scope>
    <source>
        <strain evidence="5 6">DSM 4440</strain>
    </source>
</reference>
<gene>
    <name evidence="5" type="ORF">SPTER_46890</name>
</gene>
<dbReference type="InterPro" id="IPR017896">
    <property type="entry name" value="4Fe4S_Fe-S-bd"/>
</dbReference>
<evidence type="ECO:0000313" key="5">
    <source>
        <dbReference type="EMBL" id="QDR83208.1"/>
    </source>
</evidence>
<dbReference type="SUPFAM" id="SSF53920">
    <property type="entry name" value="Fe-only hydrogenase"/>
    <property type="match status" value="1"/>
</dbReference>
<dbReference type="PANTHER" id="PTHR11615">
    <property type="entry name" value="NITRATE, FORMATE, IRON DEHYDROGENASE"/>
    <property type="match status" value="1"/>
</dbReference>
<dbReference type="NCBIfam" id="TIGR04105">
    <property type="entry name" value="FeFe_hydrog_B1"/>
    <property type="match status" value="1"/>
</dbReference>
<dbReference type="Gene3D" id="3.40.950.10">
    <property type="entry name" value="Fe-only Hydrogenase (Larger Subunit), Chain L, domain 3"/>
    <property type="match status" value="1"/>
</dbReference>
<feature type="domain" description="4Fe-4S ferredoxin-type" evidence="4">
    <location>
        <begin position="136"/>
        <end position="166"/>
    </location>
</feature>
<dbReference type="KEGG" id="sted:SPTER_46890"/>
<dbReference type="InterPro" id="IPR017900">
    <property type="entry name" value="4Fe4S_Fe_S_CS"/>
</dbReference>
<dbReference type="InterPro" id="IPR050340">
    <property type="entry name" value="Cytosolic_Fe-S_CAF"/>
</dbReference>
<dbReference type="InterPro" id="IPR009016">
    <property type="entry name" value="Fe_hydrogenase"/>
</dbReference>
<name>A0A517E0V5_9FIRM</name>
<dbReference type="PROSITE" id="PS51379">
    <property type="entry name" value="4FE4S_FER_2"/>
    <property type="match status" value="2"/>
</dbReference>
<dbReference type="Gene3D" id="3.30.70.20">
    <property type="match status" value="2"/>
</dbReference>
<dbReference type="RefSeq" id="WP_246105405.1">
    <property type="nucleotide sequence ID" value="NZ_CP036259.1"/>
</dbReference>
<dbReference type="Pfam" id="PF02906">
    <property type="entry name" value="Fe_hyd_lg_C"/>
    <property type="match status" value="1"/>
</dbReference>
<evidence type="ECO:0000256" key="2">
    <source>
        <dbReference type="ARBA" id="ARBA00023004"/>
    </source>
</evidence>
<protein>
    <submittedName>
        <fullName evidence="5">[FeFe] hydrogenase, group B1/B3</fullName>
    </submittedName>
</protein>
<keyword evidence="6" id="KW-1185">Reference proteome</keyword>
<evidence type="ECO:0000256" key="3">
    <source>
        <dbReference type="ARBA" id="ARBA00023014"/>
    </source>
</evidence>
<evidence type="ECO:0000256" key="1">
    <source>
        <dbReference type="ARBA" id="ARBA00022723"/>
    </source>
</evidence>
<dbReference type="InterPro" id="IPR027631">
    <property type="entry name" value="Mono_FeFe_hydrog"/>
</dbReference>
<dbReference type="GO" id="GO:0046872">
    <property type="term" value="F:metal ion binding"/>
    <property type="evidence" value="ECO:0007669"/>
    <property type="project" value="UniProtKB-KW"/>
</dbReference>
<keyword evidence="2" id="KW-0408">Iron</keyword>
<keyword evidence="3" id="KW-0411">Iron-sulfur</keyword>
<sequence>MAISQVTEVVIIRNKVLTEIARMAYNGSLDKDIGSMPDTIVSEAGPRYRCCIHKERAVLRQRINLTLSQSLELTQAEAAAGALAGEIEDMPFIHVLPEACDQCPIDKFLVTDACRNCLAHNCINSCPKKAILVVQNRAYIDKTRCVECGLCKKSCQYGAIIEISRPCERVCAVKAIIAGSDRKAVINQDKCVECGACREACPFGAISDRSLVVQVIQQIKSGKQVYAILAPAFAGHFGARTKPGQLINAIRQLGFHAVQEVAYGADIVSIKEANEFLATVPAQRPYMTSSCCPAFVALVEKHFPDMTDCISSTVSPMLAMAQIIKNSNPEAVIVFIGPCIAKKSEARRNSALVDFVLTFEELDAMLAGKGIDISTLDDSEFQSAASTTANAFACAGGVANAVQAAVAGLAPAVTVKAHSTAGLDECANALKQIRSGTLEANFLEGMSCVGGCIGGPAGLANVRVAGRLVAAFANSSAAKSALTNKAAQADSEQPGHWHRQS</sequence>
<dbReference type="Pfam" id="PF00037">
    <property type="entry name" value="Fer4"/>
    <property type="match status" value="2"/>
</dbReference>
<dbReference type="AlphaFoldDB" id="A0A517E0V5"/>
<evidence type="ECO:0000313" key="6">
    <source>
        <dbReference type="Proteomes" id="UP000320776"/>
    </source>
</evidence>
<dbReference type="PROSITE" id="PS00198">
    <property type="entry name" value="4FE4S_FER_1"/>
    <property type="match status" value="1"/>
</dbReference>
<feature type="domain" description="4Fe-4S ferredoxin-type" evidence="4">
    <location>
        <begin position="182"/>
        <end position="211"/>
    </location>
</feature>
<dbReference type="Proteomes" id="UP000320776">
    <property type="component" value="Chromosome"/>
</dbReference>
<organism evidence="5 6">
    <name type="scientific">Sporomusa termitida</name>
    <dbReference type="NCBI Taxonomy" id="2377"/>
    <lineage>
        <taxon>Bacteria</taxon>
        <taxon>Bacillati</taxon>
        <taxon>Bacillota</taxon>
        <taxon>Negativicutes</taxon>
        <taxon>Selenomonadales</taxon>
        <taxon>Sporomusaceae</taxon>
        <taxon>Sporomusa</taxon>
    </lineage>
</organism>
<proteinExistence type="predicted"/>
<dbReference type="GO" id="GO:0051536">
    <property type="term" value="F:iron-sulfur cluster binding"/>
    <property type="evidence" value="ECO:0007669"/>
    <property type="project" value="UniProtKB-KW"/>
</dbReference>
<dbReference type="InterPro" id="IPR004108">
    <property type="entry name" value="Fe_hydrogenase_lsu_C"/>
</dbReference>